<dbReference type="InterPro" id="IPR000445">
    <property type="entry name" value="HhH_motif"/>
</dbReference>
<comment type="function">
    <text evidence="3">Adenine glycosylase active on G-A mispairs. MutY also corrects error-prone DNA synthesis past GO lesions which are due to the oxidatively damaged form of guanine: 7,8-dihydro-8-oxoguanine (8-oxo-dGTP).</text>
</comment>
<dbReference type="Gene3D" id="1.10.1670.10">
    <property type="entry name" value="Helix-hairpin-Helix base-excision DNA repair enzymes (C-terminal)"/>
    <property type="match status" value="1"/>
</dbReference>
<proteinExistence type="inferred from homology"/>
<dbReference type="PANTHER" id="PTHR42944">
    <property type="entry name" value="ADENINE DNA GLYCOSYLASE"/>
    <property type="match status" value="1"/>
</dbReference>
<accession>A0A8J6NAF9</accession>
<dbReference type="InterPro" id="IPR044298">
    <property type="entry name" value="MIG/MutY"/>
</dbReference>
<dbReference type="PANTHER" id="PTHR42944:SF1">
    <property type="entry name" value="ADENINE DNA GLYCOSYLASE"/>
    <property type="match status" value="1"/>
</dbReference>
<dbReference type="InterPro" id="IPR003265">
    <property type="entry name" value="HhH-GPD_domain"/>
</dbReference>
<evidence type="ECO:0000313" key="17">
    <source>
        <dbReference type="Proteomes" id="UP000614424"/>
    </source>
</evidence>
<dbReference type="SUPFAM" id="SSF55811">
    <property type="entry name" value="Nudix"/>
    <property type="match status" value="1"/>
</dbReference>
<dbReference type="InterPro" id="IPR000086">
    <property type="entry name" value="NUDIX_hydrolase_dom"/>
</dbReference>
<feature type="domain" description="Nudix hydrolase" evidence="15">
    <location>
        <begin position="226"/>
        <end position="355"/>
    </location>
</feature>
<dbReference type="CDD" id="cd03425">
    <property type="entry name" value="NUDIX_MutT_NudA_like"/>
    <property type="match status" value="1"/>
</dbReference>
<keyword evidence="14" id="KW-0326">Glycosidase</keyword>
<dbReference type="InterPro" id="IPR011257">
    <property type="entry name" value="DNA_glycosylase"/>
</dbReference>
<sequence>MSPSDFSRKLLAWYGKNRRDLPWRKTKDPYSILVSEIMLQQTQVDRVKEYYLRWIHEFPDISSLASADEEKVLTLWEGLGYYSRARNLHKTSIQLNSTGKNVPDSIEGLTSLPGIGPYTAAAVMSIAFNRDEPLVDANVERVFSRFFDVNHPVKSREAQDIFWKKAKQLLPSGQAGEYNQALMELGALICLKTNPLCDSCPVQDGCKALNLGLIDQRPISAPSKKTIQINMACGVLKKNGLFFIQKRQENDVWAGLWEFPGGRLKEDESPEKAVVREFMEETELAIHNVRPIATVKHSYMNYRVTLHGFFCDQYKKDQQPILHAAQDFRWVSAAELEEFAFPAGHRKLITLLKENAFTN</sequence>
<comment type="caution">
    <text evidence="16">The sequence shown here is derived from an EMBL/GenBank/DDBJ whole genome shotgun (WGS) entry which is preliminary data.</text>
</comment>
<keyword evidence="8" id="KW-0479">Metal-binding</keyword>
<keyword evidence="12" id="KW-0411">Iron-sulfur</keyword>
<evidence type="ECO:0000256" key="9">
    <source>
        <dbReference type="ARBA" id="ARBA00022763"/>
    </source>
</evidence>
<dbReference type="GO" id="GO:0035485">
    <property type="term" value="F:adenine/guanine mispair binding"/>
    <property type="evidence" value="ECO:0007669"/>
    <property type="project" value="TreeGrafter"/>
</dbReference>
<evidence type="ECO:0000256" key="14">
    <source>
        <dbReference type="ARBA" id="ARBA00023295"/>
    </source>
</evidence>
<evidence type="ECO:0000256" key="1">
    <source>
        <dbReference type="ARBA" id="ARBA00000843"/>
    </source>
</evidence>
<keyword evidence="10" id="KW-0378">Hydrolase</keyword>
<organism evidence="16 17">
    <name type="scientific">Candidatus Desulfobia pelagia</name>
    <dbReference type="NCBI Taxonomy" id="2841692"/>
    <lineage>
        <taxon>Bacteria</taxon>
        <taxon>Pseudomonadati</taxon>
        <taxon>Thermodesulfobacteriota</taxon>
        <taxon>Desulfobulbia</taxon>
        <taxon>Desulfobulbales</taxon>
        <taxon>Desulfobulbaceae</taxon>
        <taxon>Candidatus Desulfobia</taxon>
    </lineage>
</organism>
<dbReference type="GO" id="GO:0006298">
    <property type="term" value="P:mismatch repair"/>
    <property type="evidence" value="ECO:0007669"/>
    <property type="project" value="TreeGrafter"/>
</dbReference>
<dbReference type="GO" id="GO:0046872">
    <property type="term" value="F:metal ion binding"/>
    <property type="evidence" value="ECO:0007669"/>
    <property type="project" value="UniProtKB-KW"/>
</dbReference>
<dbReference type="InterPro" id="IPR005760">
    <property type="entry name" value="A/G_AdeGlyc_MutY"/>
</dbReference>
<dbReference type="FunFam" id="1.10.340.30:FF:000002">
    <property type="entry name" value="Adenine DNA glycosylase"/>
    <property type="match status" value="1"/>
</dbReference>
<dbReference type="Gene3D" id="1.10.340.30">
    <property type="entry name" value="Hypothetical protein, domain 2"/>
    <property type="match status" value="1"/>
</dbReference>
<keyword evidence="9" id="KW-0227">DNA damage</keyword>
<dbReference type="InterPro" id="IPR003651">
    <property type="entry name" value="Endonuclease3_FeS-loop_motif"/>
</dbReference>
<dbReference type="InterPro" id="IPR023170">
    <property type="entry name" value="HhH_base_excis_C"/>
</dbReference>
<evidence type="ECO:0000256" key="7">
    <source>
        <dbReference type="ARBA" id="ARBA00022485"/>
    </source>
</evidence>
<dbReference type="SUPFAM" id="SSF48150">
    <property type="entry name" value="DNA-glycosylase"/>
    <property type="match status" value="1"/>
</dbReference>
<dbReference type="InterPro" id="IPR029119">
    <property type="entry name" value="MutY_C"/>
</dbReference>
<gene>
    <name evidence="16" type="primary">mutY</name>
    <name evidence="16" type="ORF">H8E41_02085</name>
</gene>
<dbReference type="AlphaFoldDB" id="A0A8J6NAF9"/>
<reference evidence="16 17" key="1">
    <citation type="submission" date="2020-08" db="EMBL/GenBank/DDBJ databases">
        <title>Bridging the membrane lipid divide: bacteria of the FCB group superphylum have the potential to synthesize archaeal ether lipids.</title>
        <authorList>
            <person name="Villanueva L."/>
            <person name="Von Meijenfeldt F.A.B."/>
            <person name="Westbye A.B."/>
            <person name="Yadav S."/>
            <person name="Hopmans E.C."/>
            <person name="Dutilh B.E."/>
            <person name="Sinninghe Damste J.S."/>
        </authorList>
    </citation>
    <scope>NUCLEOTIDE SEQUENCE [LARGE SCALE GENOMIC DNA]</scope>
    <source>
        <strain evidence="16">NIOZ-UU47</strain>
    </source>
</reference>
<dbReference type="SMART" id="SM00478">
    <property type="entry name" value="ENDO3c"/>
    <property type="match status" value="1"/>
</dbReference>
<evidence type="ECO:0000259" key="15">
    <source>
        <dbReference type="PROSITE" id="PS51462"/>
    </source>
</evidence>
<evidence type="ECO:0000256" key="11">
    <source>
        <dbReference type="ARBA" id="ARBA00023004"/>
    </source>
</evidence>
<dbReference type="Pfam" id="PF00730">
    <property type="entry name" value="HhH-GPD"/>
    <property type="match status" value="1"/>
</dbReference>
<dbReference type="CDD" id="cd00056">
    <property type="entry name" value="ENDO3c"/>
    <property type="match status" value="1"/>
</dbReference>
<dbReference type="Proteomes" id="UP000614424">
    <property type="component" value="Unassembled WGS sequence"/>
</dbReference>
<dbReference type="GO" id="GO:0034039">
    <property type="term" value="F:8-oxo-7,8-dihydroguanine DNA N-glycosylase activity"/>
    <property type="evidence" value="ECO:0007669"/>
    <property type="project" value="TreeGrafter"/>
</dbReference>
<comment type="cofactor">
    <cofactor evidence="2">
        <name>[4Fe-4S] cluster</name>
        <dbReference type="ChEBI" id="CHEBI:49883"/>
    </cofactor>
</comment>
<dbReference type="GO" id="GO:0032357">
    <property type="term" value="F:oxidized purine DNA binding"/>
    <property type="evidence" value="ECO:0007669"/>
    <property type="project" value="TreeGrafter"/>
</dbReference>
<evidence type="ECO:0000256" key="10">
    <source>
        <dbReference type="ARBA" id="ARBA00022801"/>
    </source>
</evidence>
<comment type="similarity">
    <text evidence="4">Belongs to the Nth/MutY family.</text>
</comment>
<keyword evidence="11" id="KW-0408">Iron</keyword>
<dbReference type="SMART" id="SM00525">
    <property type="entry name" value="FES"/>
    <property type="match status" value="1"/>
</dbReference>
<dbReference type="InterPro" id="IPR004035">
    <property type="entry name" value="Endouclease-III_FeS-bd_BS"/>
</dbReference>
<evidence type="ECO:0000256" key="4">
    <source>
        <dbReference type="ARBA" id="ARBA00008343"/>
    </source>
</evidence>
<protein>
    <recommendedName>
        <fullName evidence="6">Adenine DNA glycosylase</fullName>
        <ecNumber evidence="5">3.2.2.31</ecNumber>
    </recommendedName>
</protein>
<dbReference type="NCBIfam" id="TIGR01084">
    <property type="entry name" value="mutY"/>
    <property type="match status" value="1"/>
</dbReference>
<dbReference type="InterPro" id="IPR020476">
    <property type="entry name" value="Nudix_hydrolase"/>
</dbReference>
<evidence type="ECO:0000256" key="13">
    <source>
        <dbReference type="ARBA" id="ARBA00023204"/>
    </source>
</evidence>
<evidence type="ECO:0000313" key="16">
    <source>
        <dbReference type="EMBL" id="MBC8316665.1"/>
    </source>
</evidence>
<dbReference type="EMBL" id="JACNJZ010000045">
    <property type="protein sequence ID" value="MBC8316665.1"/>
    <property type="molecule type" value="Genomic_DNA"/>
</dbReference>
<name>A0A8J6NAF9_9BACT</name>
<dbReference type="GO" id="GO:0000701">
    <property type="term" value="F:purine-specific mismatch base pair DNA N-glycosylase activity"/>
    <property type="evidence" value="ECO:0007669"/>
    <property type="project" value="UniProtKB-EC"/>
</dbReference>
<dbReference type="Gene3D" id="3.90.79.10">
    <property type="entry name" value="Nucleoside Triphosphate Pyrophosphohydrolase"/>
    <property type="match status" value="1"/>
</dbReference>
<dbReference type="Pfam" id="PF00633">
    <property type="entry name" value="HHH"/>
    <property type="match status" value="1"/>
</dbReference>
<keyword evidence="7" id="KW-0004">4Fe-4S</keyword>
<dbReference type="GO" id="GO:0051539">
    <property type="term" value="F:4 iron, 4 sulfur cluster binding"/>
    <property type="evidence" value="ECO:0007669"/>
    <property type="project" value="UniProtKB-KW"/>
</dbReference>
<dbReference type="GO" id="GO:0006284">
    <property type="term" value="P:base-excision repair"/>
    <property type="evidence" value="ECO:0007669"/>
    <property type="project" value="InterPro"/>
</dbReference>
<evidence type="ECO:0000256" key="8">
    <source>
        <dbReference type="ARBA" id="ARBA00022723"/>
    </source>
</evidence>
<dbReference type="PROSITE" id="PS51462">
    <property type="entry name" value="NUDIX"/>
    <property type="match status" value="1"/>
</dbReference>
<dbReference type="PROSITE" id="PS00764">
    <property type="entry name" value="ENDONUCLEASE_III_1"/>
    <property type="match status" value="1"/>
</dbReference>
<evidence type="ECO:0000256" key="5">
    <source>
        <dbReference type="ARBA" id="ARBA00012045"/>
    </source>
</evidence>
<evidence type="ECO:0000256" key="12">
    <source>
        <dbReference type="ARBA" id="ARBA00023014"/>
    </source>
</evidence>
<evidence type="ECO:0000256" key="6">
    <source>
        <dbReference type="ARBA" id="ARBA00022023"/>
    </source>
</evidence>
<keyword evidence="13" id="KW-0234">DNA repair</keyword>
<dbReference type="EC" id="3.2.2.31" evidence="5"/>
<evidence type="ECO:0000256" key="2">
    <source>
        <dbReference type="ARBA" id="ARBA00001966"/>
    </source>
</evidence>
<dbReference type="PRINTS" id="PR00502">
    <property type="entry name" value="NUDIXFAMILY"/>
</dbReference>
<dbReference type="Pfam" id="PF14815">
    <property type="entry name" value="NUDIX_4"/>
    <property type="match status" value="1"/>
</dbReference>
<comment type="catalytic activity">
    <reaction evidence="1">
        <text>Hydrolyzes free adenine bases from 7,8-dihydro-8-oxoguanine:adenine mismatched double-stranded DNA, leaving an apurinic site.</text>
        <dbReference type="EC" id="3.2.2.31"/>
    </reaction>
</comment>
<dbReference type="InterPro" id="IPR015797">
    <property type="entry name" value="NUDIX_hydrolase-like_dom_sf"/>
</dbReference>
<evidence type="ECO:0000256" key="3">
    <source>
        <dbReference type="ARBA" id="ARBA00002933"/>
    </source>
</evidence>